<dbReference type="GO" id="GO:0016616">
    <property type="term" value="F:oxidoreductase activity, acting on the CH-OH group of donors, NAD or NADP as acceptor"/>
    <property type="evidence" value="ECO:0007669"/>
    <property type="project" value="InterPro"/>
</dbReference>
<dbReference type="InterPro" id="IPR050857">
    <property type="entry name" value="D-2-hydroxyacid_DH"/>
</dbReference>
<dbReference type="PANTHER" id="PTHR42789">
    <property type="entry name" value="D-ISOMER SPECIFIC 2-HYDROXYACID DEHYDROGENASE FAMILY PROTEIN (AFU_ORTHOLOGUE AFUA_6G10090)"/>
    <property type="match status" value="1"/>
</dbReference>
<dbReference type="PANTHER" id="PTHR42789:SF1">
    <property type="entry name" value="D-ISOMER SPECIFIC 2-HYDROXYACID DEHYDROGENASE FAMILY PROTEIN (AFU_ORTHOLOGUE AFUA_6G10090)"/>
    <property type="match status" value="1"/>
</dbReference>
<evidence type="ECO:0000256" key="1">
    <source>
        <dbReference type="ARBA" id="ARBA00005854"/>
    </source>
</evidence>
<evidence type="ECO:0000313" key="8">
    <source>
        <dbReference type="Proteomes" id="UP000515960"/>
    </source>
</evidence>
<keyword evidence="2 4" id="KW-0560">Oxidoreductase</keyword>
<evidence type="ECO:0000256" key="2">
    <source>
        <dbReference type="ARBA" id="ARBA00023002"/>
    </source>
</evidence>
<dbReference type="InterPro" id="IPR036291">
    <property type="entry name" value="NAD(P)-bd_dom_sf"/>
</dbReference>
<dbReference type="CDD" id="cd12173">
    <property type="entry name" value="PGDH_4"/>
    <property type="match status" value="1"/>
</dbReference>
<protein>
    <submittedName>
        <fullName evidence="7">Hydroxyacid dehydrogenase</fullName>
    </submittedName>
</protein>
<dbReference type="InterPro" id="IPR006140">
    <property type="entry name" value="D-isomer_DH_NAD-bd"/>
</dbReference>
<dbReference type="Pfam" id="PF02826">
    <property type="entry name" value="2-Hacid_dh_C"/>
    <property type="match status" value="1"/>
</dbReference>
<dbReference type="FunFam" id="3.40.50.720:FF:000203">
    <property type="entry name" value="D-3-phosphoglycerate dehydrogenase (SerA)"/>
    <property type="match status" value="1"/>
</dbReference>
<evidence type="ECO:0000256" key="3">
    <source>
        <dbReference type="ARBA" id="ARBA00023027"/>
    </source>
</evidence>
<dbReference type="SUPFAM" id="SSF51735">
    <property type="entry name" value="NAD(P)-binding Rossmann-fold domains"/>
    <property type="match status" value="1"/>
</dbReference>
<dbReference type="SUPFAM" id="SSF52283">
    <property type="entry name" value="Formate/glycerate dehydrogenase catalytic domain-like"/>
    <property type="match status" value="1"/>
</dbReference>
<name>A0A7G9B257_9FIRM</name>
<feature type="domain" description="D-isomer specific 2-hydroxyacid dehydrogenase catalytic" evidence="5">
    <location>
        <begin position="9"/>
        <end position="316"/>
    </location>
</feature>
<gene>
    <name evidence="7" type="ORF">H8790_09145</name>
</gene>
<proteinExistence type="inferred from homology"/>
<evidence type="ECO:0000259" key="6">
    <source>
        <dbReference type="Pfam" id="PF02826"/>
    </source>
</evidence>
<evidence type="ECO:0000256" key="4">
    <source>
        <dbReference type="RuleBase" id="RU003719"/>
    </source>
</evidence>
<dbReference type="InterPro" id="IPR006139">
    <property type="entry name" value="D-isomer_2_OHA_DH_cat_dom"/>
</dbReference>
<dbReference type="KEGG" id="ohi:H8790_09145"/>
<accession>A0A7G9B257</accession>
<dbReference type="Gene3D" id="3.40.50.720">
    <property type="entry name" value="NAD(P)-binding Rossmann-like Domain"/>
    <property type="match status" value="2"/>
</dbReference>
<dbReference type="Proteomes" id="UP000515960">
    <property type="component" value="Chromosome"/>
</dbReference>
<comment type="similarity">
    <text evidence="1 4">Belongs to the D-isomer specific 2-hydroxyacid dehydrogenase family.</text>
</comment>
<dbReference type="Pfam" id="PF00389">
    <property type="entry name" value="2-Hacid_dh"/>
    <property type="match status" value="1"/>
</dbReference>
<reference evidence="7 8" key="1">
    <citation type="submission" date="2020-08" db="EMBL/GenBank/DDBJ databases">
        <authorList>
            <person name="Liu C."/>
            <person name="Sun Q."/>
        </authorList>
    </citation>
    <scope>NUCLEOTIDE SEQUENCE [LARGE SCALE GENOMIC DNA]</scope>
    <source>
        <strain evidence="7 8">NSJ-62</strain>
    </source>
</reference>
<keyword evidence="3" id="KW-0520">NAD</keyword>
<dbReference type="EMBL" id="CP060490">
    <property type="protein sequence ID" value="QNL43638.1"/>
    <property type="molecule type" value="Genomic_DNA"/>
</dbReference>
<dbReference type="GO" id="GO:0051287">
    <property type="term" value="F:NAD binding"/>
    <property type="evidence" value="ECO:0007669"/>
    <property type="project" value="InterPro"/>
</dbReference>
<keyword evidence="8" id="KW-1185">Reference proteome</keyword>
<feature type="domain" description="D-isomer specific 2-hydroxyacid dehydrogenase NAD-binding" evidence="6">
    <location>
        <begin position="109"/>
        <end position="288"/>
    </location>
</feature>
<dbReference type="AlphaFoldDB" id="A0A7G9B257"/>
<evidence type="ECO:0000259" key="5">
    <source>
        <dbReference type="Pfam" id="PF00389"/>
    </source>
</evidence>
<dbReference type="RefSeq" id="WP_187332229.1">
    <property type="nucleotide sequence ID" value="NZ_CP060490.1"/>
</dbReference>
<sequence>MSKFKVYYTNHLSQVATDIFESNDFEVKTASEISEEVYVKELEEFQPDVIMCRTEPVTKAMMDTCRNLKGIGKQGAGLDNIDMEYATEKKIQVVFFPAGNANAVAEHAIMLMLMTARRFNYVDREFHKGNFWVRMGLQNTFEIQGKTLGLIGCGRISRLVATKAIGMGMKVIGYDPYITQEQLGDLAIELKDNAEEIYKNGDFISVHLPLMPATEKTIGMEQFKLMKPRAIFINVARGGLIKEEELVKALQDGTLYAAGLDVYEPEPLCESSMPLLTLENVVLTPHTAATTEESVINCCTNVANDLVRVCNGEKPTCPANKI</sequence>
<organism evidence="7 8">
    <name type="scientific">Oscillibacter hominis</name>
    <dbReference type="NCBI Taxonomy" id="2763056"/>
    <lineage>
        <taxon>Bacteria</taxon>
        <taxon>Bacillati</taxon>
        <taxon>Bacillota</taxon>
        <taxon>Clostridia</taxon>
        <taxon>Eubacteriales</taxon>
        <taxon>Oscillospiraceae</taxon>
        <taxon>Oscillibacter</taxon>
    </lineage>
</organism>
<evidence type="ECO:0000313" key="7">
    <source>
        <dbReference type="EMBL" id="QNL43638.1"/>
    </source>
</evidence>